<sequence>MGSHVVALKMLQNNFSTEEMRSVWDDKNRLQKILDVEAALALAESELGIIPEEAGRAIKHASKVENFDIEEIAKESAKLKHSLMATVNQLQKLSGDYGEYVHYGVTTQDVTDTAMILQLKEADEIIRRDTKKVAELLIGLASKYKKTPMPARTHGMQGLPTTFGFKLAVVLSEFERHLDRLKSVQSRIFTGVLAGGVGTYAALGSIGPKIEERALEILELNAPKICWHSSRDRISEYGSALGLISGSLGKLGNEFYNLMRTEIDEVEEPFSAGNVGSTTMPHKRNPAIFEGIASLTKPILHSVALLHESLVMEHERDAMSWRSEWIALPEICLYLSSQLKSMITVLEGLVVKPENMLKNLERLGGLILSERVMFALSEKIGKQTAHHLIYEIAMESAEQKIPFKKLLGQNEKVAAVLTEDQINQLLDPSQYIGLASEKVDEVIASIRNGGLLSE</sequence>
<name>A0A0J1IKW3_NIACI</name>
<evidence type="ECO:0000313" key="4">
    <source>
        <dbReference type="EMBL" id="KLV26607.1"/>
    </source>
</evidence>
<dbReference type="Pfam" id="PF00206">
    <property type="entry name" value="Lyase_1"/>
    <property type="match status" value="1"/>
</dbReference>
<evidence type="ECO:0000313" key="5">
    <source>
        <dbReference type="Proteomes" id="UP000036045"/>
    </source>
</evidence>
<dbReference type="PRINTS" id="PR00149">
    <property type="entry name" value="FUMRATELYASE"/>
</dbReference>
<dbReference type="InterPro" id="IPR020557">
    <property type="entry name" value="Fumarate_lyase_CS"/>
</dbReference>
<dbReference type="GO" id="GO:0044208">
    <property type="term" value="P:'de novo' AMP biosynthetic process"/>
    <property type="evidence" value="ECO:0007669"/>
    <property type="project" value="UniProtKB-UniPathway"/>
</dbReference>
<accession>A0A0J1IKW3</accession>
<dbReference type="InterPro" id="IPR022761">
    <property type="entry name" value="Fumarate_lyase_N"/>
</dbReference>
<dbReference type="SUPFAM" id="SSF48557">
    <property type="entry name" value="L-aspartase-like"/>
    <property type="match status" value="1"/>
</dbReference>
<dbReference type="InterPro" id="IPR004769">
    <property type="entry name" value="Pur_lyase"/>
</dbReference>
<dbReference type="EMBL" id="LDPH01000008">
    <property type="protein sequence ID" value="KLV26607.1"/>
    <property type="molecule type" value="Genomic_DNA"/>
</dbReference>
<dbReference type="InterPro" id="IPR019468">
    <property type="entry name" value="AdenyloSucc_lyase_C"/>
</dbReference>
<dbReference type="PATRIC" id="fig|1397.4.peg.5511"/>
<keyword evidence="1" id="KW-0658">Purine biosynthesis</keyword>
<dbReference type="PANTHER" id="PTHR43172">
    <property type="entry name" value="ADENYLOSUCCINATE LYASE"/>
    <property type="match status" value="1"/>
</dbReference>
<evidence type="ECO:0000256" key="2">
    <source>
        <dbReference type="ARBA" id="ARBA00023239"/>
    </source>
</evidence>
<dbReference type="PANTHER" id="PTHR43172:SF1">
    <property type="entry name" value="ADENYLOSUCCINATE LYASE"/>
    <property type="match status" value="1"/>
</dbReference>
<dbReference type="RefSeq" id="WP_047942099.1">
    <property type="nucleotide sequence ID" value="NZ_LDPH01000008.1"/>
</dbReference>
<dbReference type="AlphaFoldDB" id="A0A0J1IKW3"/>
<dbReference type="InterPro" id="IPR000362">
    <property type="entry name" value="Fumarate_lyase_fam"/>
</dbReference>
<dbReference type="Pfam" id="PF10397">
    <property type="entry name" value="ADSL_C"/>
    <property type="match status" value="1"/>
</dbReference>
<dbReference type="GO" id="GO:0004018">
    <property type="term" value="F:N6-(1,2-dicarboxyethyl)AMP AMP-lyase (fumarate-forming) activity"/>
    <property type="evidence" value="ECO:0007669"/>
    <property type="project" value="InterPro"/>
</dbReference>
<dbReference type="UniPathway" id="UPA00074">
    <property type="reaction ID" value="UER00132"/>
</dbReference>
<dbReference type="GO" id="GO:0070626">
    <property type="term" value="F:(S)-2-(5-amino-1-(5-phospho-D-ribosyl)imidazole-4-carboxamido) succinate lyase (fumarate-forming) activity"/>
    <property type="evidence" value="ECO:0007669"/>
    <property type="project" value="TreeGrafter"/>
</dbReference>
<dbReference type="GO" id="GO:0005829">
    <property type="term" value="C:cytosol"/>
    <property type="evidence" value="ECO:0007669"/>
    <property type="project" value="TreeGrafter"/>
</dbReference>
<feature type="domain" description="Adenylosuccinate lyase C-terminal" evidence="3">
    <location>
        <begin position="364"/>
        <end position="443"/>
    </location>
</feature>
<dbReference type="PROSITE" id="PS00163">
    <property type="entry name" value="FUMARATE_LYASES"/>
    <property type="match status" value="1"/>
</dbReference>
<dbReference type="SMART" id="SM00998">
    <property type="entry name" value="ADSL_C"/>
    <property type="match status" value="1"/>
</dbReference>
<dbReference type="UniPathway" id="UPA00075">
    <property type="reaction ID" value="UER00336"/>
</dbReference>
<gene>
    <name evidence="4" type="ORF">ABW02_10975</name>
</gene>
<protein>
    <submittedName>
        <fullName evidence="4">Adenylosuccinate lyase</fullName>
    </submittedName>
</protein>
<dbReference type="CDD" id="cd01597">
    <property type="entry name" value="pCLME"/>
    <property type="match status" value="1"/>
</dbReference>
<proteinExistence type="predicted"/>
<evidence type="ECO:0000256" key="1">
    <source>
        <dbReference type="ARBA" id="ARBA00022755"/>
    </source>
</evidence>
<dbReference type="Proteomes" id="UP000036045">
    <property type="component" value="Unassembled WGS sequence"/>
</dbReference>
<evidence type="ECO:0000259" key="3">
    <source>
        <dbReference type="SMART" id="SM00998"/>
    </source>
</evidence>
<keyword evidence="5" id="KW-1185">Reference proteome</keyword>
<comment type="caution">
    <text evidence="4">The sequence shown here is derived from an EMBL/GenBank/DDBJ whole genome shotgun (WGS) entry which is preliminary data.</text>
</comment>
<dbReference type="InterPro" id="IPR008948">
    <property type="entry name" value="L-Aspartase-like"/>
</dbReference>
<keyword evidence="2 4" id="KW-0456">Lyase</keyword>
<dbReference type="Gene3D" id="1.10.40.30">
    <property type="entry name" value="Fumarase/aspartase (C-terminal domain)"/>
    <property type="match status" value="1"/>
</dbReference>
<dbReference type="OrthoDB" id="9768878at2"/>
<dbReference type="Gene3D" id="1.20.200.10">
    <property type="entry name" value="Fumarase/aspartase (Central domain)"/>
    <property type="match status" value="1"/>
</dbReference>
<dbReference type="GO" id="GO:0006189">
    <property type="term" value="P:'de novo' IMP biosynthetic process"/>
    <property type="evidence" value="ECO:0007669"/>
    <property type="project" value="UniProtKB-UniPathway"/>
</dbReference>
<dbReference type="NCBIfam" id="TIGR00928">
    <property type="entry name" value="purB"/>
    <property type="match status" value="1"/>
</dbReference>
<organism evidence="4 5">
    <name type="scientific">Niallia circulans</name>
    <name type="common">Bacillus circulans</name>
    <dbReference type="NCBI Taxonomy" id="1397"/>
    <lineage>
        <taxon>Bacteria</taxon>
        <taxon>Bacillati</taxon>
        <taxon>Bacillota</taxon>
        <taxon>Bacilli</taxon>
        <taxon>Bacillales</taxon>
        <taxon>Bacillaceae</taxon>
        <taxon>Niallia</taxon>
    </lineage>
</organism>
<dbReference type="PRINTS" id="PR00145">
    <property type="entry name" value="ARGSUCLYASE"/>
</dbReference>
<reference evidence="4 5" key="1">
    <citation type="submission" date="2015-05" db="EMBL/GenBank/DDBJ databases">
        <title>Whole genome sequence and identification of bacterial endophytes from Costus igneus.</title>
        <authorList>
            <person name="Lee Y.P."/>
            <person name="Gan H.M."/>
            <person name="Eng W."/>
            <person name="Wheatley M.S."/>
            <person name="Caraballo A."/>
            <person name="Polter S."/>
            <person name="Savka M.A."/>
            <person name="Hudson A.O."/>
        </authorList>
    </citation>
    <scope>NUCLEOTIDE SEQUENCE [LARGE SCALE GENOMIC DNA]</scope>
    <source>
        <strain evidence="4 5">RIT379</strain>
    </source>
</reference>